<dbReference type="InterPro" id="IPR050187">
    <property type="entry name" value="Lipid_Phosphate_FormReg"/>
</dbReference>
<organism evidence="13 14">
    <name type="scientific">Alloprevotella rava</name>
    <dbReference type="NCBI Taxonomy" id="671218"/>
    <lineage>
        <taxon>Bacteria</taxon>
        <taxon>Pseudomonadati</taxon>
        <taxon>Bacteroidota</taxon>
        <taxon>Bacteroidia</taxon>
        <taxon>Bacteroidales</taxon>
        <taxon>Prevotellaceae</taxon>
        <taxon>Alloprevotella</taxon>
    </lineage>
</organism>
<dbReference type="SUPFAM" id="SSF111331">
    <property type="entry name" value="NAD kinase/diacylglycerol kinase-like"/>
    <property type="match status" value="1"/>
</dbReference>
<comment type="cofactor">
    <cofactor evidence="1">
        <name>Mg(2+)</name>
        <dbReference type="ChEBI" id="CHEBI:18420"/>
    </cofactor>
</comment>
<dbReference type="GO" id="GO:0005886">
    <property type="term" value="C:plasma membrane"/>
    <property type="evidence" value="ECO:0007669"/>
    <property type="project" value="TreeGrafter"/>
</dbReference>
<dbReference type="GO" id="GO:0016301">
    <property type="term" value="F:kinase activity"/>
    <property type="evidence" value="ECO:0007669"/>
    <property type="project" value="UniProtKB-KW"/>
</dbReference>
<evidence type="ECO:0000313" key="13">
    <source>
        <dbReference type="EMBL" id="MBB3701619.1"/>
    </source>
</evidence>
<name>A0A7W5YCX0_9BACT</name>
<dbReference type="PROSITE" id="PS50146">
    <property type="entry name" value="DAGK"/>
    <property type="match status" value="1"/>
</dbReference>
<dbReference type="GO" id="GO:0046872">
    <property type="term" value="F:metal ion binding"/>
    <property type="evidence" value="ECO:0007669"/>
    <property type="project" value="UniProtKB-KW"/>
</dbReference>
<protein>
    <submittedName>
        <fullName evidence="13">YegS/Rv2252/BmrU family lipid kinase</fullName>
    </submittedName>
</protein>
<keyword evidence="11" id="KW-1208">Phospholipid metabolism</keyword>
<dbReference type="PANTHER" id="PTHR12358:SF106">
    <property type="entry name" value="LIPID KINASE YEGS"/>
    <property type="match status" value="1"/>
</dbReference>
<dbReference type="GO" id="GO:0008654">
    <property type="term" value="P:phospholipid biosynthetic process"/>
    <property type="evidence" value="ECO:0007669"/>
    <property type="project" value="UniProtKB-KW"/>
</dbReference>
<keyword evidence="8" id="KW-0460">Magnesium</keyword>
<sequence>MMSKKRLLYIINPISGNGKKANIIQAIEKYTDTSTFNYEIKKTEYAGHAAELAKAAAEAGIEAIVAVGGDGTINEVARSIVGTSSALGIIPCGSGNGLARHLQIPMNPVNAIKIINKNVVHCLDYGLINNHPFFCTCGVGFDAVISKRFAESGRRGPITYIENVLKESLSYKPEIYTIEDLSSTSSDNQPKKYQAFLIACANASQYGNNAYIAPQASMKDGLMDVIIIEPFSALEAPQIAVQLFNKSLLKNSHIKMFQSSQIRISRSSEGAAHCDGDPLSISNTIDVKLVPQQFNIIVNPEAHTPKKNLFQLLMEDVDEWWIWQQRALRKQRVGIKRLNRNILNKLKKL</sequence>
<dbReference type="InterPro" id="IPR045540">
    <property type="entry name" value="YegS/DAGK_C"/>
</dbReference>
<dbReference type="PANTHER" id="PTHR12358">
    <property type="entry name" value="SPHINGOSINE KINASE"/>
    <property type="match status" value="1"/>
</dbReference>
<keyword evidence="6 13" id="KW-0418">Kinase</keyword>
<dbReference type="Pfam" id="PF00781">
    <property type="entry name" value="DAGK_cat"/>
    <property type="match status" value="1"/>
</dbReference>
<keyword evidence="5" id="KW-0547">Nucleotide-binding</keyword>
<evidence type="ECO:0000256" key="11">
    <source>
        <dbReference type="ARBA" id="ARBA00023264"/>
    </source>
</evidence>
<keyword evidence="7" id="KW-0067">ATP-binding</keyword>
<keyword evidence="4" id="KW-0479">Metal-binding</keyword>
<dbReference type="InterPro" id="IPR017438">
    <property type="entry name" value="ATP-NAD_kinase_N"/>
</dbReference>
<evidence type="ECO:0000256" key="4">
    <source>
        <dbReference type="ARBA" id="ARBA00022723"/>
    </source>
</evidence>
<proteinExistence type="predicted"/>
<evidence type="ECO:0000256" key="9">
    <source>
        <dbReference type="ARBA" id="ARBA00023098"/>
    </source>
</evidence>
<dbReference type="NCBIfam" id="TIGR00147">
    <property type="entry name" value="YegS/Rv2252/BmrU family lipid kinase"/>
    <property type="match status" value="1"/>
</dbReference>
<dbReference type="GO" id="GO:0005524">
    <property type="term" value="F:ATP binding"/>
    <property type="evidence" value="ECO:0007669"/>
    <property type="project" value="UniProtKB-KW"/>
</dbReference>
<evidence type="ECO:0000256" key="8">
    <source>
        <dbReference type="ARBA" id="ARBA00022842"/>
    </source>
</evidence>
<evidence type="ECO:0000256" key="6">
    <source>
        <dbReference type="ARBA" id="ARBA00022777"/>
    </source>
</evidence>
<evidence type="ECO:0000256" key="1">
    <source>
        <dbReference type="ARBA" id="ARBA00001946"/>
    </source>
</evidence>
<dbReference type="Gene3D" id="3.40.50.10330">
    <property type="entry name" value="Probable inorganic polyphosphate/atp-NAD kinase, domain 1"/>
    <property type="match status" value="1"/>
</dbReference>
<dbReference type="SMART" id="SM00046">
    <property type="entry name" value="DAGKc"/>
    <property type="match status" value="1"/>
</dbReference>
<dbReference type="Pfam" id="PF19279">
    <property type="entry name" value="YegS_C"/>
    <property type="match status" value="1"/>
</dbReference>
<accession>A0A7W5YCX0</accession>
<evidence type="ECO:0000256" key="7">
    <source>
        <dbReference type="ARBA" id="ARBA00022840"/>
    </source>
</evidence>
<dbReference type="InterPro" id="IPR005218">
    <property type="entry name" value="Diacylglycerol/lipid_kinase"/>
</dbReference>
<dbReference type="EMBL" id="JACICA010000001">
    <property type="protein sequence ID" value="MBB3701619.1"/>
    <property type="molecule type" value="Genomic_DNA"/>
</dbReference>
<dbReference type="Proteomes" id="UP000541425">
    <property type="component" value="Unassembled WGS sequence"/>
</dbReference>
<keyword evidence="3" id="KW-0808">Transferase</keyword>
<dbReference type="AlphaFoldDB" id="A0A7W5YCX0"/>
<evidence type="ECO:0000259" key="12">
    <source>
        <dbReference type="PROSITE" id="PS50146"/>
    </source>
</evidence>
<keyword evidence="9" id="KW-0443">Lipid metabolism</keyword>
<dbReference type="InterPro" id="IPR016064">
    <property type="entry name" value="NAD/diacylglycerol_kinase_sf"/>
</dbReference>
<dbReference type="InterPro" id="IPR001206">
    <property type="entry name" value="Diacylglycerol_kinase_cat_dom"/>
</dbReference>
<reference evidence="13 14" key="1">
    <citation type="submission" date="2020-08" db="EMBL/GenBank/DDBJ databases">
        <title>Genomic Encyclopedia of Type Strains, Phase IV (KMG-IV): sequencing the most valuable type-strain genomes for metagenomic binning, comparative biology and taxonomic classification.</title>
        <authorList>
            <person name="Goeker M."/>
        </authorList>
    </citation>
    <scope>NUCLEOTIDE SEQUENCE [LARGE SCALE GENOMIC DNA]</scope>
    <source>
        <strain evidence="13 14">DSM 22548</strain>
    </source>
</reference>
<dbReference type="Gene3D" id="2.60.200.40">
    <property type="match status" value="1"/>
</dbReference>
<feature type="domain" description="DAGKc" evidence="12">
    <location>
        <begin position="2"/>
        <end position="132"/>
    </location>
</feature>
<evidence type="ECO:0000256" key="3">
    <source>
        <dbReference type="ARBA" id="ARBA00022679"/>
    </source>
</evidence>
<evidence type="ECO:0000256" key="5">
    <source>
        <dbReference type="ARBA" id="ARBA00022741"/>
    </source>
</evidence>
<keyword evidence="10" id="KW-0594">Phospholipid biosynthesis</keyword>
<evidence type="ECO:0000256" key="2">
    <source>
        <dbReference type="ARBA" id="ARBA00022516"/>
    </source>
</evidence>
<evidence type="ECO:0000256" key="10">
    <source>
        <dbReference type="ARBA" id="ARBA00023209"/>
    </source>
</evidence>
<comment type="caution">
    <text evidence="13">The sequence shown here is derived from an EMBL/GenBank/DDBJ whole genome shotgun (WGS) entry which is preliminary data.</text>
</comment>
<gene>
    <name evidence="13" type="ORF">FHS60_000061</name>
</gene>
<evidence type="ECO:0000313" key="14">
    <source>
        <dbReference type="Proteomes" id="UP000541425"/>
    </source>
</evidence>
<keyword evidence="2" id="KW-0444">Lipid biosynthesis</keyword>